<accession>A0A922NY27</accession>
<dbReference type="OrthoDB" id="9772295at2"/>
<reference evidence="2 3" key="1">
    <citation type="submission" date="2014-06" db="EMBL/GenBank/DDBJ databases">
        <title>Rhizobium pelagicum/R2-400B4.</title>
        <authorList>
            <person name="Kimes N.E."/>
            <person name="Lopez-Perez M."/>
        </authorList>
    </citation>
    <scope>NUCLEOTIDE SEQUENCE [LARGE SCALE GENOMIC DNA]</scope>
    <source>
        <strain evidence="2 3">R2-400B4</strain>
    </source>
</reference>
<evidence type="ECO:0000256" key="1">
    <source>
        <dbReference type="SAM" id="MobiDB-lite"/>
    </source>
</evidence>
<sequence length="485" mass="52907">MSISVPTLAAIRYGFGLRPGEPPPQDAQALLAQLPPAARAELRFPREGITGRRETAEKIIALRRAEAKATQNGKPNARLRQTTQQQANRLYRGDAVARIAQAVTSPYGFHERLASFWADHFAVNADKNLQMFMLAALHEAEAIRPHLAGPFRDLLKAAVLHPAMFFYLDQNRSIGPGSVAGLRNGRGLNENLGRELIELHTLGTGSGYGQADVRAAALILTGVGIDAPRLDIGYRPQRAEPGAFTLLGRSYGGEGRGEADHRAMIDDLADHPATARHICAKLAGHFLADVPPPEVVAPMVAAWTASDGNLTEVYRAMLEHPRAWQVGGAKIKRPFDFVVSGLRALDMPEKQFEAMMAAAMPQPDDEDEAPRRPKKNAPRHRNPGFARAMTIWALQRMGQPVWRPTSPAGFADDAASWLTPSQLAERIAWARMAAQWLAADREPADLLADALGDAAREDTIRVLGQAPNRVHGLAMVLASPEFNRR</sequence>
<dbReference type="AlphaFoldDB" id="A0A922NY27"/>
<proteinExistence type="predicted"/>
<dbReference type="Proteomes" id="UP000052167">
    <property type="component" value="Unassembled WGS sequence"/>
</dbReference>
<evidence type="ECO:0000313" key="3">
    <source>
        <dbReference type="Proteomes" id="UP000052167"/>
    </source>
</evidence>
<organism evidence="2 3">
    <name type="scientific">Pseudorhizobium pelagicum</name>
    <dbReference type="NCBI Taxonomy" id="1509405"/>
    <lineage>
        <taxon>Bacteria</taxon>
        <taxon>Pseudomonadati</taxon>
        <taxon>Pseudomonadota</taxon>
        <taxon>Alphaproteobacteria</taxon>
        <taxon>Hyphomicrobiales</taxon>
        <taxon>Rhizobiaceae</taxon>
        <taxon>Rhizobium/Agrobacterium group</taxon>
        <taxon>Pseudorhizobium</taxon>
    </lineage>
</organism>
<dbReference type="EMBL" id="JOKJ01000050">
    <property type="protein sequence ID" value="KEQ02519.1"/>
    <property type="molecule type" value="Genomic_DNA"/>
</dbReference>
<dbReference type="RefSeq" id="WP_037169735.1">
    <property type="nucleotide sequence ID" value="NZ_CAJXID010000052.1"/>
</dbReference>
<protein>
    <submittedName>
        <fullName evidence="2">Uncharacterized protein</fullName>
    </submittedName>
</protein>
<evidence type="ECO:0000313" key="2">
    <source>
        <dbReference type="EMBL" id="KEQ02519.1"/>
    </source>
</evidence>
<name>A0A922NY27_9HYPH</name>
<feature type="compositionally biased region" description="Basic residues" evidence="1">
    <location>
        <begin position="372"/>
        <end position="382"/>
    </location>
</feature>
<gene>
    <name evidence="2" type="ORF">GV68_21790</name>
</gene>
<feature type="region of interest" description="Disordered" evidence="1">
    <location>
        <begin position="359"/>
        <end position="382"/>
    </location>
</feature>
<dbReference type="InterPro" id="IPR014917">
    <property type="entry name" value="DUF1800"/>
</dbReference>
<comment type="caution">
    <text evidence="2">The sequence shown here is derived from an EMBL/GenBank/DDBJ whole genome shotgun (WGS) entry which is preliminary data.</text>
</comment>
<keyword evidence="3" id="KW-1185">Reference proteome</keyword>
<dbReference type="Pfam" id="PF08811">
    <property type="entry name" value="DUF1800"/>
    <property type="match status" value="1"/>
</dbReference>